<feature type="domain" description="Phage terminase large subunit N-terminal" evidence="1">
    <location>
        <begin position="27"/>
        <end position="217"/>
    </location>
</feature>
<dbReference type="Gene3D" id="3.40.50.300">
    <property type="entry name" value="P-loop containing nucleotide triphosphate hydrolases"/>
    <property type="match status" value="1"/>
</dbReference>
<name>A0A0U1SZM0_9CAUD</name>
<dbReference type="Gene3D" id="3.30.420.280">
    <property type="match status" value="1"/>
</dbReference>
<evidence type="ECO:0000259" key="1">
    <source>
        <dbReference type="Pfam" id="PF04466"/>
    </source>
</evidence>
<dbReference type="InterPro" id="IPR006437">
    <property type="entry name" value="Phage_terminase_lsu"/>
</dbReference>
<dbReference type="InterPro" id="IPR027417">
    <property type="entry name" value="P-loop_NTPase"/>
</dbReference>
<evidence type="ECO:0000313" key="3">
    <source>
        <dbReference type="Proteomes" id="UP000225231"/>
    </source>
</evidence>
<protein>
    <submittedName>
        <fullName evidence="2">Terminase large subunit</fullName>
    </submittedName>
</protein>
<keyword evidence="3" id="KW-1185">Reference proteome</keyword>
<dbReference type="PANTHER" id="PTHR39184:SF1">
    <property type="entry name" value="PBSX PHAGE TERMINASE LARGE SUBUNIT"/>
    <property type="match status" value="1"/>
</dbReference>
<reference evidence="2 3" key="1">
    <citation type="submission" date="2013-04" db="EMBL/GenBank/DDBJ databases">
        <title>Complete genome sequence of F116-like bacteriophages.</title>
        <authorList>
            <person name="Lammens E.A."/>
            <person name="Lavigne R."/>
        </authorList>
    </citation>
    <scope>NUCLEOTIDE SEQUENCE [LARGE SCALE GENOMIC DNA]</scope>
    <source>
        <strain evidence="2">LKA5</strain>
    </source>
</reference>
<dbReference type="InterPro" id="IPR052380">
    <property type="entry name" value="Viral_DNA_packaging_terminase"/>
</dbReference>
<dbReference type="EMBL" id="KC900378">
    <property type="protein sequence ID" value="AGR46392.1"/>
    <property type="molecule type" value="Genomic_DNA"/>
</dbReference>
<dbReference type="Pfam" id="PF04466">
    <property type="entry name" value="Terminase_3"/>
    <property type="match status" value="1"/>
</dbReference>
<accession>A0A0U1SZM0</accession>
<sequence length="427" mass="49553">MTTFVAAPLNLNITLPFKLAPLYEARRYKVMRGGRGGGKSHGVAQVLLDMGARNPLRILCAREIQKSMRDSVHRLLRDYIVKLGLTEFYEVLDTEIRGRNGTLFLFSGLQGHTVDSIKSFEGVDIVWVEEAQGVCKKSWDVLIPTIRKDGSEIWLTLNPAMDTDDTYVRFCAAPDDDVWLCEINWRDNPWFPDVLNQERLRAKRSMSQEDYEHIWEGKPRTVAEGAIYRHEILDLMESGRVRPVPYDPLLPVHTVWDLGWNDAMTIGFVQRGPMDVRIIDYIEESHRTLDWYVAQIEKRPYRWGIDYLPHDGRTRNYQTGKSTEEQLQAMGRKVHVLAATSVEEGIKAVRMLFPRCYFDKDKTGRLVECLKRYRRALHQHTGEAMAPLHDEYSHGSDMFRYVGQAVEIMPNEMERTYEEAEAPDWRL</sequence>
<evidence type="ECO:0000313" key="2">
    <source>
        <dbReference type="EMBL" id="AGR46392.1"/>
    </source>
</evidence>
<dbReference type="InterPro" id="IPR035412">
    <property type="entry name" value="Terminase_L_N"/>
</dbReference>
<gene>
    <name evidence="2" type="ORF">LKA5_039.1</name>
</gene>
<dbReference type="Proteomes" id="UP000225231">
    <property type="component" value="Segment"/>
</dbReference>
<dbReference type="NCBIfam" id="TIGR01547">
    <property type="entry name" value="phage_term_2"/>
    <property type="match status" value="1"/>
</dbReference>
<proteinExistence type="predicted"/>
<dbReference type="PANTHER" id="PTHR39184">
    <property type="match status" value="1"/>
</dbReference>
<organism evidence="2 3">
    <name type="scientific">Pseudomonas phage LKA5</name>
    <dbReference type="NCBI Taxonomy" id="1327940"/>
    <lineage>
        <taxon>Viruses</taxon>
        <taxon>Duplodnaviria</taxon>
        <taxon>Heunggongvirae</taxon>
        <taxon>Uroviricota</taxon>
        <taxon>Caudoviricetes</taxon>
        <taxon>Hollowayvirus</taxon>
        <taxon>Hollowayvirus LKA5</taxon>
    </lineage>
</organism>